<feature type="transmembrane region" description="Helical" evidence="1">
    <location>
        <begin position="41"/>
        <end position="57"/>
    </location>
</feature>
<evidence type="ECO:0000313" key="2">
    <source>
        <dbReference type="EMBL" id="MBN3554090.1"/>
    </source>
</evidence>
<protein>
    <submittedName>
        <fullName evidence="2">Uncharacterized protein</fullName>
    </submittedName>
</protein>
<evidence type="ECO:0000313" key="3">
    <source>
        <dbReference type="Proteomes" id="UP001296923"/>
    </source>
</evidence>
<reference evidence="2 3" key="1">
    <citation type="submission" date="2021-01" db="EMBL/GenBank/DDBJ databases">
        <title>Genome Sequencing of Type Strains.</title>
        <authorList>
            <person name="Lemaire J.F."/>
            <person name="Inderbitzin P."/>
            <person name="Collins S.B."/>
            <person name="Wespe N."/>
            <person name="Knight-Connoni V."/>
        </authorList>
    </citation>
    <scope>NUCLEOTIDE SEQUENCE [LARGE SCALE GENOMIC DNA]</scope>
    <source>
        <strain evidence="2 3">DSM 23009</strain>
    </source>
</reference>
<keyword evidence="1" id="KW-0812">Transmembrane</keyword>
<keyword evidence="1" id="KW-0472">Membrane</keyword>
<comment type="caution">
    <text evidence="2">The sequence shown here is derived from an EMBL/GenBank/DDBJ whole genome shotgun (WGS) entry which is preliminary data.</text>
</comment>
<keyword evidence="3" id="KW-1185">Reference proteome</keyword>
<accession>A0ABS2ZS21</accession>
<name>A0ABS2ZS21_9BACL</name>
<evidence type="ECO:0000256" key="1">
    <source>
        <dbReference type="SAM" id="Phobius"/>
    </source>
</evidence>
<gene>
    <name evidence="2" type="ORF">JYA63_07440</name>
</gene>
<proteinExistence type="predicted"/>
<keyword evidence="1" id="KW-1133">Transmembrane helix</keyword>
<dbReference type="RefSeq" id="WP_205725146.1">
    <property type="nucleotide sequence ID" value="NZ_JAFHKR010000038.1"/>
</dbReference>
<organism evidence="2 3">
    <name type="scientific">Fictibacillus nanhaiensis</name>
    <dbReference type="NCBI Taxonomy" id="742169"/>
    <lineage>
        <taxon>Bacteria</taxon>
        <taxon>Bacillati</taxon>
        <taxon>Bacillota</taxon>
        <taxon>Bacilli</taxon>
        <taxon>Bacillales</taxon>
        <taxon>Fictibacillaceae</taxon>
        <taxon>Fictibacillus</taxon>
    </lineage>
</organism>
<feature type="transmembrane region" description="Helical" evidence="1">
    <location>
        <begin position="6"/>
        <end position="29"/>
    </location>
</feature>
<dbReference type="Proteomes" id="UP001296923">
    <property type="component" value="Unassembled WGS sequence"/>
</dbReference>
<sequence>METAINLLLTFIGNIISVWIIFEVMEKLLEVKMPRPKRRKFFWLIVTLSTLSSYFLGF</sequence>
<dbReference type="EMBL" id="JAFHKR010000038">
    <property type="protein sequence ID" value="MBN3554090.1"/>
    <property type="molecule type" value="Genomic_DNA"/>
</dbReference>